<sequence length="230" mass="24343">MGARRRSRSGGFTYLSLIILLAIIGLVTASALKLGSVIQRSRAEQELLDIGAAFSDALKSYADATPAGLPPQPPSLKELLKDPRFPGTRRHLRQLFVDPMTGKAEWGIVYLGDKVGVLAVYSLSTAKPVKIGNFPARYSGFESKNHISDWKFAMALAGPEPTLMTGPQPQVSAKAVEQPQTASPSAPTAPIPPAPPAPPAETPPAPPLAPEEPQLPKGPDTPEPPPVPQE</sequence>
<evidence type="ECO:0000256" key="1">
    <source>
        <dbReference type="SAM" id="MobiDB-lite"/>
    </source>
</evidence>
<gene>
    <name evidence="3" type="ORF">KVP70_03160</name>
    <name evidence="4" type="ORF">L1274_004025</name>
</gene>
<keyword evidence="6" id="KW-1185">Reference proteome</keyword>
<dbReference type="RefSeq" id="WP_217940592.1">
    <property type="nucleotide sequence ID" value="NZ_JAHTGR010000002.1"/>
</dbReference>
<dbReference type="Proteomes" id="UP001162889">
    <property type="component" value="Unassembled WGS sequence"/>
</dbReference>
<evidence type="ECO:0000313" key="6">
    <source>
        <dbReference type="Proteomes" id="UP001162889"/>
    </source>
</evidence>
<comment type="caution">
    <text evidence="3">The sequence shown here is derived from an EMBL/GenBank/DDBJ whole genome shotgun (WGS) entry which is preliminary data.</text>
</comment>
<reference evidence="3" key="1">
    <citation type="submission" date="2021-07" db="EMBL/GenBank/DDBJ databases">
        <title>Characterization of violacein-producing bacteria and related species.</title>
        <authorList>
            <person name="Wilson H.S."/>
            <person name="De Leon M.E."/>
        </authorList>
    </citation>
    <scope>NUCLEOTIDE SEQUENCE</scope>
    <source>
        <strain evidence="3">HSC-15S17</strain>
    </source>
</reference>
<protein>
    <submittedName>
        <fullName evidence="3">Type II secretion system protein</fullName>
    </submittedName>
    <submittedName>
        <fullName evidence="4">Type II secretory pathway pseudopilin PulG</fullName>
    </submittedName>
</protein>
<reference evidence="4" key="2">
    <citation type="submission" date="2022-03" db="EMBL/GenBank/DDBJ databases">
        <title>Genome Encyclopedia of Bacteria and Archaea VI: Functional Genomics of Type Strains.</title>
        <authorList>
            <person name="Whitman W."/>
        </authorList>
    </citation>
    <scope>NUCLEOTIDE SEQUENCE</scope>
    <source>
        <strain evidence="4">HSC-15S17</strain>
    </source>
</reference>
<evidence type="ECO:0000313" key="3">
    <source>
        <dbReference type="EMBL" id="MBV6319921.1"/>
    </source>
</evidence>
<keyword evidence="2" id="KW-1133">Transmembrane helix</keyword>
<feature type="compositionally biased region" description="Pro residues" evidence="1">
    <location>
        <begin position="219"/>
        <end position="230"/>
    </location>
</feature>
<keyword evidence="2" id="KW-0812">Transmembrane</keyword>
<organism evidence="3 5">
    <name type="scientific">Duganella violaceipulchra</name>
    <dbReference type="NCBI Taxonomy" id="2849652"/>
    <lineage>
        <taxon>Bacteria</taxon>
        <taxon>Pseudomonadati</taxon>
        <taxon>Pseudomonadota</taxon>
        <taxon>Betaproteobacteria</taxon>
        <taxon>Burkholderiales</taxon>
        <taxon>Oxalobacteraceae</taxon>
        <taxon>Telluria group</taxon>
        <taxon>Duganella</taxon>
    </lineage>
</organism>
<name>A0AA41H5Q1_9BURK</name>
<feature type="region of interest" description="Disordered" evidence="1">
    <location>
        <begin position="161"/>
        <end position="230"/>
    </location>
</feature>
<evidence type="ECO:0000256" key="2">
    <source>
        <dbReference type="SAM" id="Phobius"/>
    </source>
</evidence>
<evidence type="ECO:0000313" key="4">
    <source>
        <dbReference type="EMBL" id="MCP2010285.1"/>
    </source>
</evidence>
<accession>A0AA41H5Q1</accession>
<evidence type="ECO:0000313" key="5">
    <source>
        <dbReference type="Proteomes" id="UP001155901"/>
    </source>
</evidence>
<dbReference type="EMBL" id="JALJZU010000008">
    <property type="protein sequence ID" value="MCP2010285.1"/>
    <property type="molecule type" value="Genomic_DNA"/>
</dbReference>
<proteinExistence type="predicted"/>
<keyword evidence="2" id="KW-0472">Membrane</keyword>
<dbReference type="AlphaFoldDB" id="A0AA41H5Q1"/>
<feature type="transmembrane region" description="Helical" evidence="2">
    <location>
        <begin position="12"/>
        <end position="32"/>
    </location>
</feature>
<dbReference type="EMBL" id="JAHTGR010000002">
    <property type="protein sequence ID" value="MBV6319921.1"/>
    <property type="molecule type" value="Genomic_DNA"/>
</dbReference>
<feature type="compositionally biased region" description="Pro residues" evidence="1">
    <location>
        <begin position="187"/>
        <end position="210"/>
    </location>
</feature>
<dbReference type="Proteomes" id="UP001155901">
    <property type="component" value="Unassembled WGS sequence"/>
</dbReference>